<protein>
    <submittedName>
        <fullName evidence="3">Uncharacterized protein</fullName>
    </submittedName>
</protein>
<comment type="caution">
    <text evidence="3">The sequence shown here is derived from an EMBL/GenBank/DDBJ whole genome shotgun (WGS) entry which is preliminary data.</text>
</comment>
<dbReference type="Proteomes" id="UP001059596">
    <property type="component" value="Unassembled WGS sequence"/>
</dbReference>
<keyword evidence="4" id="KW-1185">Reference proteome</keyword>
<keyword evidence="1" id="KW-0175">Coiled coil</keyword>
<feature type="coiled-coil region" evidence="1">
    <location>
        <begin position="828"/>
        <end position="897"/>
    </location>
</feature>
<sequence>MILKRNFGSPFSYHTYFKSRHMKGFKRRKTKARRLQQILHKLLKRESSSMLMKRLPKMSLHQSRFMLAECIKLLQQQNRQLHENYLHEERNNRRLSILSRKLGRHRAHSILLKNAFNNFKSSIYEHGCIENPTIKSQLKEVRMLTKGNIKEVEDCIRVTKDIIVYKMGILKRKSRRSKKNYFERAIDQFYNILKIQQKIKTKININDVTKKPKGPYEVPSVQAQNRGSESEKFNEKSDDRQVIGGIVSAWSNDSKNFKGSSSAYTVFQTTSISKDLPEFKDYHGKNTERKMSLHGEGSFERKIKVIPYNDPKKLKSKLNNNDIIKAAKKLKNKRKCSERNLSVKRGQKLHGYVKENLSIEPKELTNNVRKTDKSVTANKLEKPTNPIARSKRKISRVKMWLGSYKRPKRKSKSSKDAVLRNVHFKNRSASYHNSINKSTGSNSSSGLKPHPIIENKAKSDENITQSNMMLQPKPFKIASNFNPVKTKFWDSQKNRPPLLKFNNTLSIYRNTSIKSMENVVRNFNQPAMSQVASAIVNRLHDAKQITLDETRFHKQIDIRRISLNSFLGRISKIKPGDQMNAVWHDLQEKHKVWSANAKTPEDAQKIKKILKLRYIHNVQKLLHNHLKQLKNDFDGGRLNRGARTSYMPTNSYDSLGLFKKPSKIDTIPNKTVHENFIRLQMEILRSRIFDRDVIRMERMLMAREVPLSEQDFEIFGKYKYDPDHYNILILSIGRPISDEKYEEKLPILERNFEFICNQLEVISRQRRLENMQTKHDLQKAEDEIVSKFSGESFTVDRIDFNETFLAKRREVWAAYIAKQAKTPTEILLEAIRKQKRKVQLAKKAEEREKRLKQVQQMAKRKRSLSAMYRAPRKTHRERQATQNIQMEMEEAEQLEGRQSKSRCSATSLCCRRCSRCGLIWSRRCSEVSTEESVEHNCPVT</sequence>
<evidence type="ECO:0000256" key="2">
    <source>
        <dbReference type="SAM" id="MobiDB-lite"/>
    </source>
</evidence>
<organism evidence="3 4">
    <name type="scientific">Drosophila gunungcola</name>
    <name type="common">fruit fly</name>
    <dbReference type="NCBI Taxonomy" id="103775"/>
    <lineage>
        <taxon>Eukaryota</taxon>
        <taxon>Metazoa</taxon>
        <taxon>Ecdysozoa</taxon>
        <taxon>Arthropoda</taxon>
        <taxon>Hexapoda</taxon>
        <taxon>Insecta</taxon>
        <taxon>Pterygota</taxon>
        <taxon>Neoptera</taxon>
        <taxon>Endopterygota</taxon>
        <taxon>Diptera</taxon>
        <taxon>Brachycera</taxon>
        <taxon>Muscomorpha</taxon>
        <taxon>Ephydroidea</taxon>
        <taxon>Drosophilidae</taxon>
        <taxon>Drosophila</taxon>
        <taxon>Sophophora</taxon>
    </lineage>
</organism>
<accession>A0A9P9YS78</accession>
<evidence type="ECO:0000256" key="1">
    <source>
        <dbReference type="SAM" id="Coils"/>
    </source>
</evidence>
<reference evidence="3" key="1">
    <citation type="journal article" date="2023" name="Genome Biol. Evol.">
        <title>Long-read-based Genome Assembly of Drosophila gunungcola Reveals Fewer Chemosensory Genes in Flower-breeding Species.</title>
        <authorList>
            <person name="Negi A."/>
            <person name="Liao B.Y."/>
            <person name="Yeh S.D."/>
        </authorList>
    </citation>
    <scope>NUCLEOTIDE SEQUENCE</scope>
    <source>
        <strain evidence="3">Sukarami</strain>
    </source>
</reference>
<feature type="non-terminal residue" evidence="3">
    <location>
        <position position="940"/>
    </location>
</feature>
<feature type="compositionally biased region" description="Low complexity" evidence="2">
    <location>
        <begin position="433"/>
        <end position="445"/>
    </location>
</feature>
<evidence type="ECO:0000313" key="3">
    <source>
        <dbReference type="EMBL" id="KAI8042106.1"/>
    </source>
</evidence>
<evidence type="ECO:0000313" key="4">
    <source>
        <dbReference type="Proteomes" id="UP001059596"/>
    </source>
</evidence>
<feature type="region of interest" description="Disordered" evidence="2">
    <location>
        <begin position="429"/>
        <end position="452"/>
    </location>
</feature>
<name>A0A9P9YS78_9MUSC</name>
<gene>
    <name evidence="3" type="ORF">M5D96_003408</name>
</gene>
<feature type="region of interest" description="Disordered" evidence="2">
    <location>
        <begin position="214"/>
        <end position="235"/>
    </location>
</feature>
<dbReference type="AlphaFoldDB" id="A0A9P9YS78"/>
<dbReference type="EMBL" id="JAMKOV010000002">
    <property type="protein sequence ID" value="KAI8042106.1"/>
    <property type="molecule type" value="Genomic_DNA"/>
</dbReference>
<proteinExistence type="predicted"/>